<dbReference type="InterPro" id="IPR050422">
    <property type="entry name" value="X-Pro_aminopeptidase_P"/>
</dbReference>
<sequence>NQTTQLWMNENQLTPEARAQLNKVDIRSYASFFSDLLVLFARNDISKIWFSASASQAIFSRIPVQKRLIASSPVELVKATKNSAEQQGIRDCGIRDGVARVRHLAWLEDQINNNANINETRSA</sequence>
<dbReference type="PANTHER" id="PTHR43763:SF6">
    <property type="entry name" value="XAA-PRO AMINOPEPTIDASE 1"/>
    <property type="match status" value="1"/>
</dbReference>
<dbReference type="Gene3D" id="3.40.350.10">
    <property type="entry name" value="Creatinase/prolidase N-terminal domain"/>
    <property type="match status" value="1"/>
</dbReference>
<gene>
    <name evidence="1" type="ORF">OXD698_LOCUS54434</name>
</gene>
<comment type="caution">
    <text evidence="1">The sequence shown here is derived from an EMBL/GenBank/DDBJ whole genome shotgun (WGS) entry which is preliminary data.</text>
</comment>
<protein>
    <submittedName>
        <fullName evidence="1">Uncharacterized protein</fullName>
    </submittedName>
</protein>
<accession>A0A820SE35</accession>
<evidence type="ECO:0000313" key="2">
    <source>
        <dbReference type="Proteomes" id="UP000663844"/>
    </source>
</evidence>
<dbReference type="EMBL" id="CAJOAZ010033014">
    <property type="protein sequence ID" value="CAF4451666.1"/>
    <property type="molecule type" value="Genomic_DNA"/>
</dbReference>
<reference evidence="1" key="1">
    <citation type="submission" date="2021-02" db="EMBL/GenBank/DDBJ databases">
        <authorList>
            <person name="Nowell W R."/>
        </authorList>
    </citation>
    <scope>NUCLEOTIDE SEQUENCE</scope>
</reference>
<evidence type="ECO:0000313" key="1">
    <source>
        <dbReference type="EMBL" id="CAF4451666.1"/>
    </source>
</evidence>
<feature type="non-terminal residue" evidence="1">
    <location>
        <position position="1"/>
    </location>
</feature>
<feature type="non-terminal residue" evidence="1">
    <location>
        <position position="123"/>
    </location>
</feature>
<dbReference type="Proteomes" id="UP000663844">
    <property type="component" value="Unassembled WGS sequence"/>
</dbReference>
<dbReference type="Pfam" id="PF16189">
    <property type="entry name" value="Creatinase_N_2"/>
    <property type="match status" value="1"/>
</dbReference>
<dbReference type="InterPro" id="IPR029149">
    <property type="entry name" value="Creatin/AminoP/Spt16_N"/>
</dbReference>
<proteinExistence type="predicted"/>
<dbReference type="PANTHER" id="PTHR43763">
    <property type="entry name" value="XAA-PRO AMINOPEPTIDASE 1"/>
    <property type="match status" value="1"/>
</dbReference>
<name>A0A820SE35_9BILA</name>
<organism evidence="1 2">
    <name type="scientific">Adineta steineri</name>
    <dbReference type="NCBI Taxonomy" id="433720"/>
    <lineage>
        <taxon>Eukaryota</taxon>
        <taxon>Metazoa</taxon>
        <taxon>Spiralia</taxon>
        <taxon>Gnathifera</taxon>
        <taxon>Rotifera</taxon>
        <taxon>Eurotatoria</taxon>
        <taxon>Bdelloidea</taxon>
        <taxon>Adinetida</taxon>
        <taxon>Adinetidae</taxon>
        <taxon>Adineta</taxon>
    </lineage>
</organism>
<dbReference type="AlphaFoldDB" id="A0A820SE35"/>